<proteinExistence type="predicted"/>
<protein>
    <submittedName>
        <fullName evidence="1">PglZ domain-containing protein</fullName>
    </submittedName>
</protein>
<name>A0A6M0JXW2_9GAMM</name>
<dbReference type="RefSeq" id="WP_164452829.1">
    <property type="nucleotide sequence ID" value="NZ_JAAIJQ010000026.1"/>
</dbReference>
<evidence type="ECO:0000313" key="1">
    <source>
        <dbReference type="EMBL" id="NEV62360.1"/>
    </source>
</evidence>
<keyword evidence="2" id="KW-1185">Reference proteome</keyword>
<comment type="caution">
    <text evidence="1">The sequence shown here is derived from an EMBL/GenBank/DDBJ whole genome shotgun (WGS) entry which is preliminary data.</text>
</comment>
<organism evidence="1 2">
    <name type="scientific">Thiorhodococcus minor</name>
    <dbReference type="NCBI Taxonomy" id="57489"/>
    <lineage>
        <taxon>Bacteria</taxon>
        <taxon>Pseudomonadati</taxon>
        <taxon>Pseudomonadota</taxon>
        <taxon>Gammaproteobacteria</taxon>
        <taxon>Chromatiales</taxon>
        <taxon>Chromatiaceae</taxon>
        <taxon>Thiorhodococcus</taxon>
    </lineage>
</organism>
<evidence type="ECO:0000313" key="2">
    <source>
        <dbReference type="Proteomes" id="UP000483379"/>
    </source>
</evidence>
<dbReference type="Proteomes" id="UP000483379">
    <property type="component" value="Unassembled WGS sequence"/>
</dbReference>
<gene>
    <name evidence="1" type="ORF">G3446_10740</name>
</gene>
<accession>A0A6M0JXW2</accession>
<reference evidence="1 2" key="1">
    <citation type="submission" date="2020-02" db="EMBL/GenBank/DDBJ databases">
        <title>Genome sequences of Thiorhodococcus mannitoliphagus and Thiorhodococcus minor, purple sulfur photosynthetic bacteria in the gammaproteobacterial family, Chromatiaceae.</title>
        <authorList>
            <person name="Aviles F.A."/>
            <person name="Meyer T.E."/>
            <person name="Kyndt J.A."/>
        </authorList>
    </citation>
    <scope>NUCLEOTIDE SEQUENCE [LARGE SCALE GENOMIC DNA]</scope>
    <source>
        <strain evidence="1 2">DSM 11518</strain>
    </source>
</reference>
<dbReference type="AlphaFoldDB" id="A0A6M0JXW2"/>
<dbReference type="EMBL" id="JAAIJQ010000026">
    <property type="protein sequence ID" value="NEV62360.1"/>
    <property type="molecule type" value="Genomic_DNA"/>
</dbReference>
<dbReference type="Pfam" id="PF08665">
    <property type="entry name" value="PglZ"/>
    <property type="match status" value="1"/>
</dbReference>
<sequence>MSIAEFIRETVLRPRLEAAGCLVVYDADRRYRDLCMALAAENLRVVDASHSSIESREAAVMALRALGQPHQEGGQTLDGVLIYVPAKRPETDEQKQVDPFALYAECGACFPQDDGDDYLSLCLRAKPDHATQIRQLFASTPDGPGFEVIDAVGGGLSWPQLRAALGMESSREILAALLVPSEGQRAALKTHEGWAQEARDLLRATLGLSLKTRGKTWAPVADELWRYLLFSEFVFDLPGALPEALKGVPHAPAEARPIVDDVCERLRTDPRLRTVYIERAEAIETELNLVELCGGIEDLGERDTFPFEERTFLRVAIAGITANDVDATRRMLVRQACSVWVGKGESQAQWELVRAGLHLVEACEDHERQLPEHARSQEALLDFYLGSLREVDRLQRELEQAVGDVLDPHGLMQEVVEQARARYRRLTEKVQGIFVKHLEGSGWPPTGRLANADVFDQLLSDRLKERGRRVAYLMVDALRYELGIALEKQLSEDGPVELRAAYAQLPSITPVGMAGLLPGARARLTLDLHNDGLLPRLDGVAVGTVGQRMEVLRARFGDRFAELSLNDFVRAKPQIPDTVDLLVLRSTEIDSQLENNPETTLGLIPGILKLIRVALHKLRGLGFNEAVIVTDHGFFLNAQAEAGDVCVKPPGDWPVNAHDRMLLGTGGGVGVSDGHNLIVSADKLGIQGEFAQVALPRSMAPYRAGHLYFHGGASLAEAVVPVVIARLDPAGQADAPKIKIALTYKSGATRITTRIPVIDIALLAKDVHTEDLFAGDTSLEMVGVEVLLEAQDTKGNVVGEPRPGAQVDPATRSVILMPGQRQQIALGMDPDFEGKFTVRVLNPVTLASYGMLKLETDYTV</sequence>